<keyword evidence="4 8" id="KW-0378">Hydrolase</keyword>
<dbReference type="Gene3D" id="3.90.1680.10">
    <property type="entry name" value="SOS response associated peptidase-like"/>
    <property type="match status" value="1"/>
</dbReference>
<evidence type="ECO:0000256" key="4">
    <source>
        <dbReference type="ARBA" id="ARBA00022801"/>
    </source>
</evidence>
<sequence length="115" mass="12831">MPGGKEPHFLCRSDRKMLWLAGIWADYGDDAACCAIITEPARGCAADIHDRMPLVLADDSFDDWLDPELQEREAIRSAVHHLDGALLTHWPVSRRVNRPANDDASLIEPDDNARA</sequence>
<evidence type="ECO:0000313" key="10">
    <source>
        <dbReference type="Proteomes" id="UP000525987"/>
    </source>
</evidence>
<organism evidence="9 10">
    <name type="scientific">Halomonas organivorans</name>
    <dbReference type="NCBI Taxonomy" id="257772"/>
    <lineage>
        <taxon>Bacteria</taxon>
        <taxon>Pseudomonadati</taxon>
        <taxon>Pseudomonadota</taxon>
        <taxon>Gammaproteobacteria</taxon>
        <taxon>Oceanospirillales</taxon>
        <taxon>Halomonadaceae</taxon>
        <taxon>Halomonas</taxon>
    </lineage>
</organism>
<dbReference type="InterPro" id="IPR003738">
    <property type="entry name" value="SRAP"/>
</dbReference>
<dbReference type="GO" id="GO:0003697">
    <property type="term" value="F:single-stranded DNA binding"/>
    <property type="evidence" value="ECO:0007669"/>
    <property type="project" value="InterPro"/>
</dbReference>
<dbReference type="Proteomes" id="UP000525987">
    <property type="component" value="Unassembled WGS sequence"/>
</dbReference>
<keyword evidence="10" id="KW-1185">Reference proteome</keyword>
<evidence type="ECO:0000256" key="2">
    <source>
        <dbReference type="ARBA" id="ARBA00022670"/>
    </source>
</evidence>
<dbReference type="AlphaFoldDB" id="A0A7W5BZR4"/>
<dbReference type="GO" id="GO:0106300">
    <property type="term" value="P:protein-DNA covalent cross-linking repair"/>
    <property type="evidence" value="ECO:0007669"/>
    <property type="project" value="InterPro"/>
</dbReference>
<dbReference type="GO" id="GO:0006508">
    <property type="term" value="P:proteolysis"/>
    <property type="evidence" value="ECO:0007669"/>
    <property type="project" value="UniProtKB-KW"/>
</dbReference>
<comment type="caution">
    <text evidence="9">The sequence shown here is derived from an EMBL/GenBank/DDBJ whole genome shotgun (WGS) entry which is preliminary data.</text>
</comment>
<keyword evidence="3" id="KW-0227">DNA damage</keyword>
<dbReference type="EMBL" id="JACHXM010000018">
    <property type="protein sequence ID" value="MBB3142180.1"/>
    <property type="molecule type" value="Genomic_DNA"/>
</dbReference>
<evidence type="ECO:0000313" key="9">
    <source>
        <dbReference type="EMBL" id="MBB3142180.1"/>
    </source>
</evidence>
<dbReference type="EC" id="3.4.-.-" evidence="8"/>
<name>A0A7W5BZR4_9GAMM</name>
<protein>
    <recommendedName>
        <fullName evidence="8">Abasic site processing protein</fullName>
        <ecNumber evidence="8">3.4.-.-</ecNumber>
    </recommendedName>
</protein>
<evidence type="ECO:0000256" key="7">
    <source>
        <dbReference type="ARBA" id="ARBA00023239"/>
    </source>
</evidence>
<dbReference type="InterPro" id="IPR036590">
    <property type="entry name" value="SRAP-like"/>
</dbReference>
<dbReference type="GO" id="GO:0016829">
    <property type="term" value="F:lyase activity"/>
    <property type="evidence" value="ECO:0007669"/>
    <property type="project" value="UniProtKB-KW"/>
</dbReference>
<evidence type="ECO:0000256" key="5">
    <source>
        <dbReference type="ARBA" id="ARBA00023124"/>
    </source>
</evidence>
<reference evidence="9 10" key="1">
    <citation type="submission" date="2020-08" db="EMBL/GenBank/DDBJ databases">
        <title>Genomic Encyclopedia of Type Strains, Phase III (KMG-III): the genomes of soil and plant-associated and newly described type strains.</title>
        <authorList>
            <person name="Whitman W."/>
        </authorList>
    </citation>
    <scope>NUCLEOTIDE SEQUENCE [LARGE SCALE GENOMIC DNA]</scope>
    <source>
        <strain evidence="9 10">CECT 5995</strain>
    </source>
</reference>
<keyword evidence="5" id="KW-0190">Covalent protein-DNA linkage</keyword>
<evidence type="ECO:0000256" key="8">
    <source>
        <dbReference type="RuleBase" id="RU364100"/>
    </source>
</evidence>
<dbReference type="Pfam" id="PF02586">
    <property type="entry name" value="SRAP"/>
    <property type="match status" value="1"/>
</dbReference>
<comment type="similarity">
    <text evidence="1 8">Belongs to the SOS response-associated peptidase family.</text>
</comment>
<proteinExistence type="inferred from homology"/>
<evidence type="ECO:0000256" key="6">
    <source>
        <dbReference type="ARBA" id="ARBA00023125"/>
    </source>
</evidence>
<dbReference type="SUPFAM" id="SSF143081">
    <property type="entry name" value="BB1717-like"/>
    <property type="match status" value="1"/>
</dbReference>
<accession>A0A7W5BZR4</accession>
<keyword evidence="2 8" id="KW-0645">Protease</keyword>
<evidence type="ECO:0000256" key="1">
    <source>
        <dbReference type="ARBA" id="ARBA00008136"/>
    </source>
</evidence>
<dbReference type="PANTHER" id="PTHR13604">
    <property type="entry name" value="DC12-RELATED"/>
    <property type="match status" value="1"/>
</dbReference>
<evidence type="ECO:0000256" key="3">
    <source>
        <dbReference type="ARBA" id="ARBA00022763"/>
    </source>
</evidence>
<dbReference type="PANTHER" id="PTHR13604:SF0">
    <property type="entry name" value="ABASIC SITE PROCESSING PROTEIN HMCES"/>
    <property type="match status" value="1"/>
</dbReference>
<keyword evidence="7" id="KW-0456">Lyase</keyword>
<keyword evidence="6" id="KW-0238">DNA-binding</keyword>
<dbReference type="GO" id="GO:0008233">
    <property type="term" value="F:peptidase activity"/>
    <property type="evidence" value="ECO:0007669"/>
    <property type="project" value="UniProtKB-KW"/>
</dbReference>
<gene>
    <name evidence="9" type="ORF">FHR96_003067</name>
</gene>